<organism evidence="4">
    <name type="scientific">Oryza punctata</name>
    <name type="common">Red rice</name>
    <dbReference type="NCBI Taxonomy" id="4537"/>
    <lineage>
        <taxon>Eukaryota</taxon>
        <taxon>Viridiplantae</taxon>
        <taxon>Streptophyta</taxon>
        <taxon>Embryophyta</taxon>
        <taxon>Tracheophyta</taxon>
        <taxon>Spermatophyta</taxon>
        <taxon>Magnoliopsida</taxon>
        <taxon>Liliopsida</taxon>
        <taxon>Poales</taxon>
        <taxon>Poaceae</taxon>
        <taxon>BOP clade</taxon>
        <taxon>Oryzoideae</taxon>
        <taxon>Oryzeae</taxon>
        <taxon>Oryzinae</taxon>
        <taxon>Oryza</taxon>
    </lineage>
</organism>
<dbReference type="Proteomes" id="UP000026962">
    <property type="component" value="Chromosome 3"/>
</dbReference>
<dbReference type="GO" id="GO:0005840">
    <property type="term" value="C:ribosome"/>
    <property type="evidence" value="ECO:0007669"/>
    <property type="project" value="UniProtKB-KW"/>
</dbReference>
<dbReference type="EnsemblPlants" id="OPUNC03G19580.1">
    <property type="protein sequence ID" value="OPUNC03G19580.1"/>
    <property type="gene ID" value="OPUNC03G19580"/>
</dbReference>
<dbReference type="OMA" id="NNTWFIN"/>
<evidence type="ECO:0000313" key="5">
    <source>
        <dbReference type="Proteomes" id="UP000026962"/>
    </source>
</evidence>
<dbReference type="GO" id="GO:1990904">
    <property type="term" value="C:ribonucleoprotein complex"/>
    <property type="evidence" value="ECO:0007669"/>
    <property type="project" value="UniProtKB-KW"/>
</dbReference>
<dbReference type="HOGENOM" id="CLU_100745_2_1_1"/>
<dbReference type="InterPro" id="IPR038661">
    <property type="entry name" value="Ribosomal_eL33_sf"/>
</dbReference>
<keyword evidence="2" id="KW-0689">Ribosomal protein</keyword>
<keyword evidence="5" id="KW-1185">Reference proteome</keyword>
<protein>
    <recommendedName>
        <fullName evidence="6">Ribosomal protein L35A</fullName>
    </recommendedName>
</protein>
<dbReference type="InterPro" id="IPR009000">
    <property type="entry name" value="Transl_B-barrel_sf"/>
</dbReference>
<dbReference type="InterPro" id="IPR001780">
    <property type="entry name" value="Ribosomal_eL33"/>
</dbReference>
<proteinExistence type="inferred from homology"/>
<dbReference type="Gramene" id="OPUNC03G19580.1">
    <property type="protein sequence ID" value="OPUNC03G19580.1"/>
    <property type="gene ID" value="OPUNC03G19580"/>
</dbReference>
<accession>A0A0E0KEU4</accession>
<comment type="similarity">
    <text evidence="1">Belongs to the eukaryotic ribosomal protein eL33 family.</text>
</comment>
<dbReference type="eggNOG" id="KOG0887">
    <property type="taxonomic scope" value="Eukaryota"/>
</dbReference>
<sequence>MVKGRTGQHVRLYVRGTILGYNRSKSNQYENTSLLQIKGVNTKEDVAWYSGKRMVYVYKAKIKSSGTHYRCI</sequence>
<evidence type="ECO:0000256" key="1">
    <source>
        <dbReference type="ARBA" id="ARBA00009269"/>
    </source>
</evidence>
<evidence type="ECO:0008006" key="6">
    <source>
        <dbReference type="Google" id="ProtNLM"/>
    </source>
</evidence>
<dbReference type="Gene3D" id="2.40.10.190">
    <property type="entry name" value="translation elongation factor selb, chain A, domain 4"/>
    <property type="match status" value="1"/>
</dbReference>
<dbReference type="GO" id="GO:0006412">
    <property type="term" value="P:translation"/>
    <property type="evidence" value="ECO:0007669"/>
    <property type="project" value="InterPro"/>
</dbReference>
<evidence type="ECO:0000256" key="3">
    <source>
        <dbReference type="ARBA" id="ARBA00023274"/>
    </source>
</evidence>
<dbReference type="AlphaFoldDB" id="A0A0E0KEU4"/>
<evidence type="ECO:0000313" key="4">
    <source>
        <dbReference type="EnsemblPlants" id="OPUNC03G19580.1"/>
    </source>
</evidence>
<evidence type="ECO:0000256" key="2">
    <source>
        <dbReference type="ARBA" id="ARBA00022980"/>
    </source>
</evidence>
<name>A0A0E0KEU4_ORYPU</name>
<reference evidence="4" key="2">
    <citation type="submission" date="2018-05" db="EMBL/GenBank/DDBJ databases">
        <title>OpunRS2 (Oryza punctata Reference Sequence Version 2).</title>
        <authorList>
            <person name="Zhang J."/>
            <person name="Kudrna D."/>
            <person name="Lee S."/>
            <person name="Talag J."/>
            <person name="Welchert J."/>
            <person name="Wing R.A."/>
        </authorList>
    </citation>
    <scope>NUCLEOTIDE SEQUENCE [LARGE SCALE GENOMIC DNA]</scope>
</reference>
<keyword evidence="3" id="KW-0687">Ribonucleoprotein</keyword>
<dbReference type="SUPFAM" id="SSF50447">
    <property type="entry name" value="Translation proteins"/>
    <property type="match status" value="1"/>
</dbReference>
<dbReference type="STRING" id="4537.A0A0E0KEU4"/>
<dbReference type="Pfam" id="PF01247">
    <property type="entry name" value="Ribosomal_L35Ae"/>
    <property type="match status" value="1"/>
</dbReference>
<reference evidence="4" key="1">
    <citation type="submission" date="2015-04" db="UniProtKB">
        <authorList>
            <consortium name="EnsemblPlants"/>
        </authorList>
    </citation>
    <scope>IDENTIFICATION</scope>
</reference>
<dbReference type="PANTHER" id="PTHR10902">
    <property type="entry name" value="60S RIBOSOMAL PROTEIN L35A"/>
    <property type="match status" value="1"/>
</dbReference>
<dbReference type="GO" id="GO:0003735">
    <property type="term" value="F:structural constituent of ribosome"/>
    <property type="evidence" value="ECO:0007669"/>
    <property type="project" value="InterPro"/>
</dbReference>